<dbReference type="EMBL" id="JAAVLR010000001">
    <property type="protein sequence ID" value="NKC28330.1"/>
    <property type="molecule type" value="Genomic_DNA"/>
</dbReference>
<evidence type="ECO:0000313" key="1">
    <source>
        <dbReference type="EMBL" id="NKC28330.1"/>
    </source>
</evidence>
<reference evidence="1 2" key="1">
    <citation type="submission" date="2020-03" db="EMBL/GenBank/DDBJ databases">
        <title>Whole genome sequencing of clinical and environmental type strains of Ochrobactrum.</title>
        <authorList>
            <person name="Dharne M."/>
        </authorList>
    </citation>
    <scope>NUCLEOTIDE SEQUENCE [LARGE SCALE GENOMIC DNA]</scope>
    <source>
        <strain evidence="1 2">DSM 22292</strain>
    </source>
</reference>
<keyword evidence="2" id="KW-1185">Reference proteome</keyword>
<accession>A0ABX1E030</accession>
<sequence>MHIVGRTGSFRGSQDQGEYPELEGAVRYFDEGSVDSMMSAAAQMLDDVDYLKQAVQQAVSTSSKRFEFMLDRFLVVLGQFLLMLF</sequence>
<evidence type="ECO:0000313" key="2">
    <source>
        <dbReference type="Proteomes" id="UP000568486"/>
    </source>
</evidence>
<protein>
    <submittedName>
        <fullName evidence="1">Uncharacterized protein</fullName>
    </submittedName>
</protein>
<dbReference type="Proteomes" id="UP000568486">
    <property type="component" value="Unassembled WGS sequence"/>
</dbReference>
<comment type="caution">
    <text evidence="1">The sequence shown here is derived from an EMBL/GenBank/DDBJ whole genome shotgun (WGS) entry which is preliminary data.</text>
</comment>
<gene>
    <name evidence="1" type="ORF">HED52_10235</name>
</gene>
<name>A0ABX1E030_9HYPH</name>
<proteinExistence type="predicted"/>
<organism evidence="1 2">
    <name type="scientific">Brucella ciceri</name>
    <dbReference type="NCBI Taxonomy" id="391287"/>
    <lineage>
        <taxon>Bacteria</taxon>
        <taxon>Pseudomonadati</taxon>
        <taxon>Pseudomonadota</taxon>
        <taxon>Alphaproteobacteria</taxon>
        <taxon>Hyphomicrobiales</taxon>
        <taxon>Brucellaceae</taxon>
        <taxon>Brucella/Ochrobactrum group</taxon>
        <taxon>Brucella</taxon>
    </lineage>
</organism>